<feature type="chain" id="PRO_5018166449" description="WAP domain-containing protein" evidence="1">
    <location>
        <begin position="24"/>
        <end position="73"/>
    </location>
</feature>
<accession>A0A3P8V273</accession>
<reference evidence="3" key="3">
    <citation type="submission" date="2025-09" db="UniProtKB">
        <authorList>
            <consortium name="Ensembl"/>
        </authorList>
    </citation>
    <scope>IDENTIFICATION</scope>
</reference>
<dbReference type="PANTHER" id="PTHR19441:SF95">
    <property type="entry name" value="PERLWAPIN ISOFORM X1"/>
    <property type="match status" value="1"/>
</dbReference>
<keyword evidence="1" id="KW-0732">Signal</keyword>
<dbReference type="PROSITE" id="PS51390">
    <property type="entry name" value="WAP"/>
    <property type="match status" value="1"/>
</dbReference>
<evidence type="ECO:0000313" key="4">
    <source>
        <dbReference type="Proteomes" id="UP000265120"/>
    </source>
</evidence>
<dbReference type="InterPro" id="IPR050514">
    <property type="entry name" value="WAP_four-disulfide_core"/>
</dbReference>
<feature type="domain" description="WAP" evidence="2">
    <location>
        <begin position="25"/>
        <end position="71"/>
    </location>
</feature>
<dbReference type="Proteomes" id="UP000265120">
    <property type="component" value="Chromosome 10"/>
</dbReference>
<dbReference type="GeneTree" id="ENSGT01110000267921"/>
<dbReference type="GO" id="GO:0004867">
    <property type="term" value="F:serine-type endopeptidase inhibitor activity"/>
    <property type="evidence" value="ECO:0007669"/>
    <property type="project" value="TreeGrafter"/>
</dbReference>
<protein>
    <recommendedName>
        <fullName evidence="2">WAP domain-containing protein</fullName>
    </recommendedName>
</protein>
<dbReference type="Pfam" id="PF00095">
    <property type="entry name" value="WAP"/>
    <property type="match status" value="1"/>
</dbReference>
<dbReference type="FunFam" id="4.10.75.10:FF:000001">
    <property type="entry name" value="Anosmin 1"/>
    <property type="match status" value="1"/>
</dbReference>
<dbReference type="Ensembl" id="ENSCSET00000008754.1">
    <property type="protein sequence ID" value="ENSCSEP00000008662.1"/>
    <property type="gene ID" value="ENSCSEG00000005533.1"/>
</dbReference>
<dbReference type="SMART" id="SM00217">
    <property type="entry name" value="WAP"/>
    <property type="match status" value="1"/>
</dbReference>
<evidence type="ECO:0000256" key="1">
    <source>
        <dbReference type="SAM" id="SignalP"/>
    </source>
</evidence>
<keyword evidence="4" id="KW-1185">Reference proteome</keyword>
<dbReference type="GO" id="GO:0005615">
    <property type="term" value="C:extracellular space"/>
    <property type="evidence" value="ECO:0007669"/>
    <property type="project" value="TreeGrafter"/>
</dbReference>
<dbReference type="Gene3D" id="4.10.75.10">
    <property type="entry name" value="Elafin-like"/>
    <property type="match status" value="1"/>
</dbReference>
<sequence length="73" mass="7495">MGRWSVVFVLVLALLVVTDKANGCGNAKKGGQCPDPSGFGICVEACSSDSDCTGHEKCCSNGCGHVCMTPVKD</sequence>
<dbReference type="PRINTS" id="PR00003">
    <property type="entry name" value="4DISULPHCORE"/>
</dbReference>
<dbReference type="GO" id="GO:0045087">
    <property type="term" value="P:innate immune response"/>
    <property type="evidence" value="ECO:0007669"/>
    <property type="project" value="TreeGrafter"/>
</dbReference>
<dbReference type="SUPFAM" id="SSF57256">
    <property type="entry name" value="Elafin-like"/>
    <property type="match status" value="1"/>
</dbReference>
<evidence type="ECO:0000313" key="3">
    <source>
        <dbReference type="Ensembl" id="ENSCSEP00000008662.1"/>
    </source>
</evidence>
<name>A0A3P8V273_CYNSE</name>
<dbReference type="AlphaFoldDB" id="A0A3P8V273"/>
<dbReference type="CDD" id="cd00199">
    <property type="entry name" value="WAP"/>
    <property type="match status" value="1"/>
</dbReference>
<feature type="signal peptide" evidence="1">
    <location>
        <begin position="1"/>
        <end position="23"/>
    </location>
</feature>
<reference evidence="3 4" key="1">
    <citation type="journal article" date="2014" name="Nat. Genet.">
        <title>Whole-genome sequence of a flatfish provides insights into ZW sex chromosome evolution and adaptation to a benthic lifestyle.</title>
        <authorList>
            <person name="Chen S."/>
            <person name="Zhang G."/>
            <person name="Shao C."/>
            <person name="Huang Q."/>
            <person name="Liu G."/>
            <person name="Zhang P."/>
            <person name="Song W."/>
            <person name="An N."/>
            <person name="Chalopin D."/>
            <person name="Volff J.N."/>
            <person name="Hong Y."/>
            <person name="Li Q."/>
            <person name="Sha Z."/>
            <person name="Zhou H."/>
            <person name="Xie M."/>
            <person name="Yu Q."/>
            <person name="Liu Y."/>
            <person name="Xiang H."/>
            <person name="Wang N."/>
            <person name="Wu K."/>
            <person name="Yang C."/>
            <person name="Zhou Q."/>
            <person name="Liao X."/>
            <person name="Yang L."/>
            <person name="Hu Q."/>
            <person name="Zhang J."/>
            <person name="Meng L."/>
            <person name="Jin L."/>
            <person name="Tian Y."/>
            <person name="Lian J."/>
            <person name="Yang J."/>
            <person name="Miao G."/>
            <person name="Liu S."/>
            <person name="Liang Z."/>
            <person name="Yan F."/>
            <person name="Li Y."/>
            <person name="Sun B."/>
            <person name="Zhang H."/>
            <person name="Zhang J."/>
            <person name="Zhu Y."/>
            <person name="Du M."/>
            <person name="Zhao Y."/>
            <person name="Schartl M."/>
            <person name="Tang Q."/>
            <person name="Wang J."/>
        </authorList>
    </citation>
    <scope>NUCLEOTIDE SEQUENCE</scope>
</reference>
<dbReference type="InterPro" id="IPR036645">
    <property type="entry name" value="Elafin-like_sf"/>
</dbReference>
<dbReference type="InParanoid" id="A0A3P8V273"/>
<dbReference type="OMA" id="CTGHEKC"/>
<reference evidence="3" key="2">
    <citation type="submission" date="2025-08" db="UniProtKB">
        <authorList>
            <consortium name="Ensembl"/>
        </authorList>
    </citation>
    <scope>IDENTIFICATION</scope>
</reference>
<evidence type="ECO:0000259" key="2">
    <source>
        <dbReference type="PROSITE" id="PS51390"/>
    </source>
</evidence>
<dbReference type="PANTHER" id="PTHR19441">
    <property type="entry name" value="WHEY ACDIC PROTEIN WAP"/>
    <property type="match status" value="1"/>
</dbReference>
<dbReference type="InterPro" id="IPR008197">
    <property type="entry name" value="WAP_dom"/>
</dbReference>
<organism evidence="3 4">
    <name type="scientific">Cynoglossus semilaevis</name>
    <name type="common">Tongue sole</name>
    <dbReference type="NCBI Taxonomy" id="244447"/>
    <lineage>
        <taxon>Eukaryota</taxon>
        <taxon>Metazoa</taxon>
        <taxon>Chordata</taxon>
        <taxon>Craniata</taxon>
        <taxon>Vertebrata</taxon>
        <taxon>Euteleostomi</taxon>
        <taxon>Actinopterygii</taxon>
        <taxon>Neopterygii</taxon>
        <taxon>Teleostei</taxon>
        <taxon>Neoteleostei</taxon>
        <taxon>Acanthomorphata</taxon>
        <taxon>Carangaria</taxon>
        <taxon>Pleuronectiformes</taxon>
        <taxon>Pleuronectoidei</taxon>
        <taxon>Cynoglossidae</taxon>
        <taxon>Cynoglossinae</taxon>
        <taxon>Cynoglossus</taxon>
    </lineage>
</organism>
<proteinExistence type="predicted"/>
<dbReference type="GO" id="GO:0019731">
    <property type="term" value="P:antibacterial humoral response"/>
    <property type="evidence" value="ECO:0007669"/>
    <property type="project" value="TreeGrafter"/>
</dbReference>